<keyword evidence="3" id="KW-1185">Reference proteome</keyword>
<dbReference type="AlphaFoldDB" id="A0AAV4HLF6"/>
<evidence type="ECO:0000313" key="3">
    <source>
        <dbReference type="Proteomes" id="UP000762676"/>
    </source>
</evidence>
<feature type="region of interest" description="Disordered" evidence="1">
    <location>
        <begin position="203"/>
        <end position="263"/>
    </location>
</feature>
<feature type="compositionally biased region" description="Basic and acidic residues" evidence="1">
    <location>
        <begin position="253"/>
        <end position="263"/>
    </location>
</feature>
<comment type="caution">
    <text evidence="2">The sequence shown here is derived from an EMBL/GenBank/DDBJ whole genome shotgun (WGS) entry which is preliminary data.</text>
</comment>
<organism evidence="2 3">
    <name type="scientific">Elysia marginata</name>
    <dbReference type="NCBI Taxonomy" id="1093978"/>
    <lineage>
        <taxon>Eukaryota</taxon>
        <taxon>Metazoa</taxon>
        <taxon>Spiralia</taxon>
        <taxon>Lophotrochozoa</taxon>
        <taxon>Mollusca</taxon>
        <taxon>Gastropoda</taxon>
        <taxon>Heterobranchia</taxon>
        <taxon>Euthyneura</taxon>
        <taxon>Panpulmonata</taxon>
        <taxon>Sacoglossa</taxon>
        <taxon>Placobranchoidea</taxon>
        <taxon>Plakobranchidae</taxon>
        <taxon>Elysia</taxon>
    </lineage>
</organism>
<evidence type="ECO:0000256" key="1">
    <source>
        <dbReference type="SAM" id="MobiDB-lite"/>
    </source>
</evidence>
<evidence type="ECO:0000313" key="2">
    <source>
        <dbReference type="EMBL" id="GFR98728.1"/>
    </source>
</evidence>
<dbReference type="Proteomes" id="UP000762676">
    <property type="component" value="Unassembled WGS sequence"/>
</dbReference>
<gene>
    <name evidence="2" type="ORF">ElyMa_002775800</name>
</gene>
<sequence>MLPDITNQVPLLESGLVLFPATATEETAEYEKNVETAALTAKQAELVQRSDKPLSRDIIDKKQFYPLSHRRGPDLLQKAYEALGAKFEAFSEQDQHEANGGTPEFEPAVDLVIGTMPMPWSMLYEADSERIRGQTWIEERAAAQKPKSRGKRVRIRPPWAVRPASNRPSLSEVFKQKEQQEILTEAAAAARGYFSLSRQPVATGGVEPATLGKDDTSKSAQDLTEESRNRQSWERSRSDSFVASRPTSIVEDVQEKPAEDEQT</sequence>
<proteinExistence type="predicted"/>
<protein>
    <submittedName>
        <fullName evidence="2">Uncharacterized protein</fullName>
    </submittedName>
</protein>
<accession>A0AAV4HLF6</accession>
<name>A0AAV4HLF6_9GAST</name>
<feature type="compositionally biased region" description="Basic and acidic residues" evidence="1">
    <location>
        <begin position="225"/>
        <end position="238"/>
    </location>
</feature>
<feature type="region of interest" description="Disordered" evidence="1">
    <location>
        <begin position="141"/>
        <end position="170"/>
    </location>
</feature>
<feature type="compositionally biased region" description="Basic residues" evidence="1">
    <location>
        <begin position="146"/>
        <end position="155"/>
    </location>
</feature>
<dbReference type="EMBL" id="BMAT01005716">
    <property type="protein sequence ID" value="GFR98728.1"/>
    <property type="molecule type" value="Genomic_DNA"/>
</dbReference>
<reference evidence="2 3" key="1">
    <citation type="journal article" date="2021" name="Elife">
        <title>Chloroplast acquisition without the gene transfer in kleptoplastic sea slugs, Plakobranchus ocellatus.</title>
        <authorList>
            <person name="Maeda T."/>
            <person name="Takahashi S."/>
            <person name="Yoshida T."/>
            <person name="Shimamura S."/>
            <person name="Takaki Y."/>
            <person name="Nagai Y."/>
            <person name="Toyoda A."/>
            <person name="Suzuki Y."/>
            <person name="Arimoto A."/>
            <person name="Ishii H."/>
            <person name="Satoh N."/>
            <person name="Nishiyama T."/>
            <person name="Hasebe M."/>
            <person name="Maruyama T."/>
            <person name="Minagawa J."/>
            <person name="Obokata J."/>
            <person name="Shigenobu S."/>
        </authorList>
    </citation>
    <scope>NUCLEOTIDE SEQUENCE [LARGE SCALE GENOMIC DNA]</scope>
</reference>